<reference evidence="5 6" key="1">
    <citation type="submission" date="2016-07" db="EMBL/GenBank/DDBJ databases">
        <title>Characterization of isolates of Eisenbergiella tayi derived from blood cultures, using whole genome sequencing.</title>
        <authorList>
            <person name="Burdz T."/>
            <person name="Wiebe D."/>
            <person name="Huynh C."/>
            <person name="Bernard K."/>
        </authorList>
    </citation>
    <scope>NUCLEOTIDE SEQUENCE [LARGE SCALE GENOMIC DNA]</scope>
    <source>
        <strain evidence="3 5">NML 110608</strain>
        <strain evidence="4 6">NML 120489</strain>
    </source>
</reference>
<comment type="caution">
    <text evidence="3">The sequence shown here is derived from an EMBL/GenBank/DDBJ whole genome shotgun (WGS) entry which is preliminary data.</text>
</comment>
<feature type="transmembrane region" description="Helical" evidence="1">
    <location>
        <begin position="18"/>
        <end position="36"/>
    </location>
</feature>
<evidence type="ECO:0000313" key="4">
    <source>
        <dbReference type="EMBL" id="ODM12444.1"/>
    </source>
</evidence>
<gene>
    <name evidence="4" type="ORF">BEH84_00158</name>
    <name evidence="3" type="ORF">BEI61_05907</name>
</gene>
<keyword evidence="1" id="KW-1133">Transmembrane helix</keyword>
<dbReference type="EMBL" id="MCGH01000005">
    <property type="protein sequence ID" value="ODM01908.1"/>
    <property type="molecule type" value="Genomic_DNA"/>
</dbReference>
<dbReference type="Proteomes" id="UP000094067">
    <property type="component" value="Unassembled WGS sequence"/>
</dbReference>
<keyword evidence="1" id="KW-0472">Membrane</keyword>
<sequence length="148" mass="16932">MQDLETGKNIVFKGKIAWWYWLIVIGTNALLLYELFFSGDSIVLLLGVLIFCNVIYLPMLIRNYVVIDELNLVLYFGLFKDSMAIENIEEIHGSHNPIASSAASLDRLVIKGKRQEMVIALKDKAGFVREMQKRNYRIQVNHVAGISR</sequence>
<feature type="domain" description="Uncharacterized protein YyaB-like PH" evidence="2">
    <location>
        <begin position="64"/>
        <end position="135"/>
    </location>
</feature>
<evidence type="ECO:0000313" key="5">
    <source>
        <dbReference type="Proteomes" id="UP000094067"/>
    </source>
</evidence>
<evidence type="ECO:0000256" key="1">
    <source>
        <dbReference type="SAM" id="Phobius"/>
    </source>
</evidence>
<dbReference type="InterPro" id="IPR009589">
    <property type="entry name" value="PH_YyaB-like"/>
</dbReference>
<dbReference type="AlphaFoldDB" id="A0A1E2ZZJ6"/>
<accession>A0A1E2ZZJ6</accession>
<feature type="transmembrane region" description="Helical" evidence="1">
    <location>
        <begin position="42"/>
        <end position="61"/>
    </location>
</feature>
<organism evidence="3 5">
    <name type="scientific">Eisenbergiella tayi</name>
    <dbReference type="NCBI Taxonomy" id="1432052"/>
    <lineage>
        <taxon>Bacteria</taxon>
        <taxon>Bacillati</taxon>
        <taxon>Bacillota</taxon>
        <taxon>Clostridia</taxon>
        <taxon>Lachnospirales</taxon>
        <taxon>Lachnospiraceae</taxon>
        <taxon>Eisenbergiella</taxon>
    </lineage>
</organism>
<evidence type="ECO:0000313" key="6">
    <source>
        <dbReference type="Proteomes" id="UP000095003"/>
    </source>
</evidence>
<dbReference type="GeneID" id="93304931"/>
<evidence type="ECO:0000259" key="2">
    <source>
        <dbReference type="Pfam" id="PF06713"/>
    </source>
</evidence>
<dbReference type="RefSeq" id="WP_050018489.1">
    <property type="nucleotide sequence ID" value="NZ_BAABXS010000001.1"/>
</dbReference>
<dbReference type="GO" id="GO:0030153">
    <property type="term" value="P:bacteriocin immunity"/>
    <property type="evidence" value="ECO:0007669"/>
    <property type="project" value="InterPro"/>
</dbReference>
<name>A0A1E2ZZJ6_9FIRM</name>
<protein>
    <recommendedName>
        <fullName evidence="2">Uncharacterized protein YyaB-like PH domain-containing protein</fullName>
    </recommendedName>
</protein>
<keyword evidence="1" id="KW-0812">Transmembrane</keyword>
<dbReference type="EMBL" id="MCGI01000001">
    <property type="protein sequence ID" value="ODM12444.1"/>
    <property type="molecule type" value="Genomic_DNA"/>
</dbReference>
<dbReference type="Proteomes" id="UP000095003">
    <property type="component" value="Unassembled WGS sequence"/>
</dbReference>
<evidence type="ECO:0000313" key="3">
    <source>
        <dbReference type="EMBL" id="ODM01908.1"/>
    </source>
</evidence>
<dbReference type="Pfam" id="PF06713">
    <property type="entry name" value="bPH_4"/>
    <property type="match status" value="1"/>
</dbReference>
<proteinExistence type="predicted"/>